<sequence>MTHVSSLSLYQQRGCINHFVKYEYMKRETSGDSDIRRNAETLLALQRDSYAMDENGLNRHFLRELLELQAHVQPIYAGHCPTSASKGPYVYGEAARDRLVPCINTGTMYLHLHEDITVVPPICADRNAHVCVVENVRVFPLQTVGRSKYSEQLTSLLKFIKGGIRVKSMSKKLKDHARVTKRLKCYAEKELNTNYLWQSICQTVADHRKGETFHTSMAIEALLSMARDFWFPNEGNVADPDDAVTELLNYIKNTTLVVDADQFFEMLERESDNDAKDPRTADESVVFKLLNFYHNRDERVTKVLEQIPHKDLLCMATVRSATGDPVGLGQTMHIQFTF</sequence>
<reference evidence="1" key="2">
    <citation type="submission" date="2023-01" db="EMBL/GenBank/DDBJ databases">
        <authorList>
            <person name="Rosani U."/>
            <person name="Delmont T.O."/>
            <person name="Gaia M."/>
            <person name="Krupovic M."/>
        </authorList>
    </citation>
    <scope>NUCLEOTIDE SEQUENCE</scope>
    <source>
        <strain evidence="1">MalacoHV4/Med/2018 155</strain>
    </source>
</reference>
<name>A0AA48P907_9VIRU</name>
<organism evidence="1">
    <name type="scientific">Malaco herpesvirus 4</name>
    <dbReference type="NCBI Taxonomy" id="3031800"/>
    <lineage>
        <taxon>Viruses</taxon>
        <taxon>Duplodnaviria</taxon>
        <taxon>Heunggongvirae</taxon>
        <taxon>Peploviricota</taxon>
        <taxon>Herviviricetes</taxon>
        <taxon>Herpesvirales</taxon>
        <taxon>Malacoherpesviridae</taxon>
    </lineage>
</organism>
<reference evidence="1" key="1">
    <citation type="journal article" date="2023" name="Front. Mar. Sci.">
        <title>Tracing the invertebrate herpesviruses in the global sequence datasets.</title>
        <authorList>
            <person name="Rosani U."/>
            <person name="Gaia M."/>
            <person name="Delmont T.O."/>
            <person name="Krupovic M."/>
        </authorList>
    </citation>
    <scope>NUCLEOTIDE SEQUENCE</scope>
    <source>
        <strain evidence="1">MalacoHV4/Med/2018 155</strain>
    </source>
</reference>
<dbReference type="EMBL" id="BK063080">
    <property type="protein sequence ID" value="DBA11671.1"/>
    <property type="molecule type" value="Genomic_DNA"/>
</dbReference>
<protein>
    <submittedName>
        <fullName evidence="1">ORF57</fullName>
    </submittedName>
</protein>
<proteinExistence type="predicted"/>
<evidence type="ECO:0000313" key="1">
    <source>
        <dbReference type="EMBL" id="DBA11671.1"/>
    </source>
</evidence>
<accession>A0AA48P907</accession>